<gene>
    <name evidence="2" type="ORF">CPB83DRAFT_583717</name>
</gene>
<evidence type="ECO:0000313" key="3">
    <source>
        <dbReference type="Proteomes" id="UP000807306"/>
    </source>
</evidence>
<feature type="region of interest" description="Disordered" evidence="1">
    <location>
        <begin position="263"/>
        <end position="293"/>
    </location>
</feature>
<dbReference type="Proteomes" id="UP000807306">
    <property type="component" value="Unassembled WGS sequence"/>
</dbReference>
<protein>
    <submittedName>
        <fullName evidence="2">Uncharacterized protein</fullName>
    </submittedName>
</protein>
<feature type="compositionally biased region" description="Basic residues" evidence="1">
    <location>
        <begin position="284"/>
        <end position="293"/>
    </location>
</feature>
<accession>A0A9P6JTV4</accession>
<proteinExistence type="predicted"/>
<feature type="region of interest" description="Disordered" evidence="1">
    <location>
        <begin position="26"/>
        <end position="72"/>
    </location>
</feature>
<feature type="region of interest" description="Disordered" evidence="1">
    <location>
        <begin position="93"/>
        <end position="139"/>
    </location>
</feature>
<feature type="compositionally biased region" description="Polar residues" evidence="1">
    <location>
        <begin position="263"/>
        <end position="275"/>
    </location>
</feature>
<comment type="caution">
    <text evidence="2">The sequence shown here is derived from an EMBL/GenBank/DDBJ whole genome shotgun (WGS) entry which is preliminary data.</text>
</comment>
<reference evidence="2" key="1">
    <citation type="submission" date="2020-11" db="EMBL/GenBank/DDBJ databases">
        <authorList>
            <consortium name="DOE Joint Genome Institute"/>
            <person name="Ahrendt S."/>
            <person name="Riley R."/>
            <person name="Andreopoulos W."/>
            <person name="Labutti K."/>
            <person name="Pangilinan J."/>
            <person name="Ruiz-Duenas F.J."/>
            <person name="Barrasa J.M."/>
            <person name="Sanchez-Garcia M."/>
            <person name="Camarero S."/>
            <person name="Miyauchi S."/>
            <person name="Serrano A."/>
            <person name="Linde D."/>
            <person name="Babiker R."/>
            <person name="Drula E."/>
            <person name="Ayuso-Fernandez I."/>
            <person name="Pacheco R."/>
            <person name="Padilla G."/>
            <person name="Ferreira P."/>
            <person name="Barriuso J."/>
            <person name="Kellner H."/>
            <person name="Castanera R."/>
            <person name="Alfaro M."/>
            <person name="Ramirez L."/>
            <person name="Pisabarro A.G."/>
            <person name="Kuo A."/>
            <person name="Tritt A."/>
            <person name="Lipzen A."/>
            <person name="He G."/>
            <person name="Yan M."/>
            <person name="Ng V."/>
            <person name="Cullen D."/>
            <person name="Martin F."/>
            <person name="Rosso M.-N."/>
            <person name="Henrissat B."/>
            <person name="Hibbett D."/>
            <person name="Martinez A.T."/>
            <person name="Grigoriev I.V."/>
        </authorList>
    </citation>
    <scope>NUCLEOTIDE SEQUENCE</scope>
    <source>
        <strain evidence="2">CBS 506.95</strain>
    </source>
</reference>
<evidence type="ECO:0000313" key="2">
    <source>
        <dbReference type="EMBL" id="KAF9532816.1"/>
    </source>
</evidence>
<sequence>MLIPRSPRSSSPTPDDKQLLDKSYLLTTSPGKKQPRILGTSSATLYRPEDGRKVTLTDVSQSHWPSDSMPPTLLSSPTLLQFAEPFSQITCASKSRSSSLPMAEPVPPSEGITHSFSNPPSPSSRSSRKRSSSYNDDNRFEYDLMHPIPVREIAPKRRRLSVRQPYGGPRACASIRSFSLPDNRSEFSKTATFVDEATSSHPEANRQMSFAVHSKLSFAQSSHSNFIPPRSLSSDLSFTEQERHIHPLPFRPGFSSVDSVKTLSDPGVSNNTPSSGEMIPKKALSNKKSRGISPRHYRKFKLSSSKANGESCKTKTMKPGTAFLAKLCNQLKPGKVYRVP</sequence>
<name>A0A9P6JTV4_9AGAR</name>
<keyword evidence="3" id="KW-1185">Reference proteome</keyword>
<dbReference type="AlphaFoldDB" id="A0A9P6JTV4"/>
<evidence type="ECO:0000256" key="1">
    <source>
        <dbReference type="SAM" id="MobiDB-lite"/>
    </source>
</evidence>
<organism evidence="2 3">
    <name type="scientific">Crepidotus variabilis</name>
    <dbReference type="NCBI Taxonomy" id="179855"/>
    <lineage>
        <taxon>Eukaryota</taxon>
        <taxon>Fungi</taxon>
        <taxon>Dikarya</taxon>
        <taxon>Basidiomycota</taxon>
        <taxon>Agaricomycotina</taxon>
        <taxon>Agaricomycetes</taxon>
        <taxon>Agaricomycetidae</taxon>
        <taxon>Agaricales</taxon>
        <taxon>Agaricineae</taxon>
        <taxon>Crepidotaceae</taxon>
        <taxon>Crepidotus</taxon>
    </lineage>
</organism>
<dbReference type="EMBL" id="MU157830">
    <property type="protein sequence ID" value="KAF9532816.1"/>
    <property type="molecule type" value="Genomic_DNA"/>
</dbReference>